<dbReference type="Proteomes" id="UP000233375">
    <property type="component" value="Unassembled WGS sequence"/>
</dbReference>
<evidence type="ECO:0000313" key="2">
    <source>
        <dbReference type="Proteomes" id="UP000233375"/>
    </source>
</evidence>
<dbReference type="EMBL" id="PISE01000012">
    <property type="protein sequence ID" value="PKG24583.1"/>
    <property type="molecule type" value="Genomic_DNA"/>
</dbReference>
<gene>
    <name evidence="1" type="ORF">CWS01_06285</name>
</gene>
<organism evidence="1 2">
    <name type="scientific">Niallia nealsonii</name>
    <dbReference type="NCBI Taxonomy" id="115979"/>
    <lineage>
        <taxon>Bacteria</taxon>
        <taxon>Bacillati</taxon>
        <taxon>Bacillota</taxon>
        <taxon>Bacilli</taxon>
        <taxon>Bacillales</taxon>
        <taxon>Bacillaceae</taxon>
        <taxon>Niallia</taxon>
    </lineage>
</organism>
<evidence type="ECO:0000313" key="1">
    <source>
        <dbReference type="EMBL" id="PKG24583.1"/>
    </source>
</evidence>
<dbReference type="Pfam" id="PF10730">
    <property type="entry name" value="DUF2521"/>
    <property type="match status" value="1"/>
</dbReference>
<dbReference type="OrthoDB" id="2915109at2"/>
<dbReference type="RefSeq" id="WP_101176342.1">
    <property type="nucleotide sequence ID" value="NZ_PISE01000012.1"/>
</dbReference>
<keyword evidence="2" id="KW-1185">Reference proteome</keyword>
<sequence length="146" mass="17281">MTVITNFDLKKREKQIKYERSILRDISIKDLKEKVARCFGSSNLTSSMIMTSGIEEACYDVAIEAFLLGANFSKFNMYGESEQEVKQRCINEDRHLKDTLFHFLLYWGSKESSKNESLLYLCEQFVDEWWNEGFEKANKRRKLKLH</sequence>
<comment type="caution">
    <text evidence="1">The sequence shown here is derived from an EMBL/GenBank/DDBJ whole genome shotgun (WGS) entry which is preliminary data.</text>
</comment>
<dbReference type="InterPro" id="IPR019667">
    <property type="entry name" value="Uncharacterised_YbaK"/>
</dbReference>
<reference evidence="1 2" key="1">
    <citation type="journal article" date="2003" name="Int. J. Syst. Evol. Microbiol.">
        <title>Bacillus nealsonii sp. nov., isolated from a spacecraft-assembly facility, whose spores are gamma-radiation resistant.</title>
        <authorList>
            <person name="Venkateswaran K."/>
            <person name="Kempf M."/>
            <person name="Chen F."/>
            <person name="Satomi M."/>
            <person name="Nicholson W."/>
            <person name="Kern R."/>
        </authorList>
    </citation>
    <scope>NUCLEOTIDE SEQUENCE [LARGE SCALE GENOMIC DNA]</scope>
    <source>
        <strain evidence="1 2">FO-92</strain>
    </source>
</reference>
<dbReference type="AlphaFoldDB" id="A0A2N0Z503"/>
<name>A0A2N0Z503_9BACI</name>
<proteinExistence type="predicted"/>
<accession>A0A2N0Z503</accession>
<protein>
    <submittedName>
        <fullName evidence="1">DUF2521 domain-containing protein</fullName>
    </submittedName>
</protein>